<reference evidence="2 3" key="1">
    <citation type="submission" date="2020-01" db="EMBL/GenBank/DDBJ databases">
        <title>Sphingomonas sp. strain CSW-10.</title>
        <authorList>
            <person name="Chen W.-M."/>
        </authorList>
    </citation>
    <scope>NUCLEOTIDE SEQUENCE [LARGE SCALE GENOMIC DNA]</scope>
    <source>
        <strain evidence="2 3">CSW-10</strain>
    </source>
</reference>
<evidence type="ECO:0000259" key="1">
    <source>
        <dbReference type="Pfam" id="PF00144"/>
    </source>
</evidence>
<dbReference type="InterPro" id="IPR006311">
    <property type="entry name" value="TAT_signal"/>
</dbReference>
<gene>
    <name evidence="2" type="ORF">GV829_04415</name>
</gene>
<dbReference type="InterPro" id="IPR012338">
    <property type="entry name" value="Beta-lactam/transpept-like"/>
</dbReference>
<dbReference type="Gene3D" id="3.40.710.10">
    <property type="entry name" value="DD-peptidase/beta-lactamase superfamily"/>
    <property type="match status" value="1"/>
</dbReference>
<dbReference type="PANTHER" id="PTHR43283:SF3">
    <property type="entry name" value="BETA-LACTAMASE FAMILY PROTEIN (AFU_ORTHOLOGUE AFUA_5G07500)"/>
    <property type="match status" value="1"/>
</dbReference>
<protein>
    <submittedName>
        <fullName evidence="2">Beta-lactamase family protein</fullName>
    </submittedName>
</protein>
<evidence type="ECO:0000313" key="2">
    <source>
        <dbReference type="EMBL" id="QJQ31781.1"/>
    </source>
</evidence>
<sequence>MSQTAQLERKTTFIATRRQMFGWALGGAALAATSSPARAFWQSTERFAGLRSYINDYVSSRRLPGALAAFAFGQGPVQTVAAGTLAMESDTKVDLNSLWRIYSMTKPITGMAVMQLIEQGRLALDQPLYDLLPRFRTMRVLTSADAPIDQTVPAERAITMRHLLTHTAGLGYSIVQRGPIKDYYEQHGIVPGQVSRLSIPGLDRGRPAPSLEAFADALADAPLVYQPGTRWSYSISLDLLGRVIEVVSGMPFDTYLKQQIFEPLGMTSTGFRVPQTNIPRLSTNYAPVGGILLPIDPASTSIYLDQPAFPFGGAGLVSSAHDYDRFLAMLMNEGTLDGERVLAPETARLAMSNLLPEGIDTRGTFADGAGFGAGGRVSLPSSPDGEGTFGWGGAAGTIALVNSRRRLRFAGYANYMPSEAYDFQRRVAEVFLADLRAMVGA</sequence>
<dbReference type="PANTHER" id="PTHR43283">
    <property type="entry name" value="BETA-LACTAMASE-RELATED"/>
    <property type="match status" value="1"/>
</dbReference>
<keyword evidence="3" id="KW-1185">Reference proteome</keyword>
<dbReference type="PROSITE" id="PS51318">
    <property type="entry name" value="TAT"/>
    <property type="match status" value="1"/>
</dbReference>
<dbReference type="Pfam" id="PF00144">
    <property type="entry name" value="Beta-lactamase"/>
    <property type="match status" value="1"/>
</dbReference>
<dbReference type="RefSeq" id="WP_169944206.1">
    <property type="nucleotide sequence ID" value="NZ_CP053015.1"/>
</dbReference>
<proteinExistence type="predicted"/>
<dbReference type="SUPFAM" id="SSF56601">
    <property type="entry name" value="beta-lactamase/transpeptidase-like"/>
    <property type="match status" value="1"/>
</dbReference>
<evidence type="ECO:0000313" key="3">
    <source>
        <dbReference type="Proteomes" id="UP000503018"/>
    </source>
</evidence>
<dbReference type="Proteomes" id="UP000503018">
    <property type="component" value="Chromosome"/>
</dbReference>
<dbReference type="InterPro" id="IPR001466">
    <property type="entry name" value="Beta-lactam-related"/>
</dbReference>
<dbReference type="AlphaFoldDB" id="A0A6M4AXS8"/>
<dbReference type="InterPro" id="IPR050789">
    <property type="entry name" value="Diverse_Enzym_Activities"/>
</dbReference>
<organism evidence="2 3">
    <name type="scientific">Sphingomonas lacunae</name>
    <dbReference type="NCBI Taxonomy" id="2698828"/>
    <lineage>
        <taxon>Bacteria</taxon>
        <taxon>Pseudomonadati</taxon>
        <taxon>Pseudomonadota</taxon>
        <taxon>Alphaproteobacteria</taxon>
        <taxon>Sphingomonadales</taxon>
        <taxon>Sphingomonadaceae</taxon>
        <taxon>Sphingomonas</taxon>
    </lineage>
</organism>
<dbReference type="KEGG" id="slan:GV829_04415"/>
<accession>A0A6M4AXS8</accession>
<name>A0A6M4AXS8_9SPHN</name>
<dbReference type="EMBL" id="CP053015">
    <property type="protein sequence ID" value="QJQ31781.1"/>
    <property type="molecule type" value="Genomic_DNA"/>
</dbReference>
<feature type="domain" description="Beta-lactamase-related" evidence="1">
    <location>
        <begin position="51"/>
        <end position="426"/>
    </location>
</feature>